<evidence type="ECO:0000313" key="1">
    <source>
        <dbReference type="EMBL" id="KAG6525881.1"/>
    </source>
</evidence>
<reference evidence="1 2" key="1">
    <citation type="submission" date="2020-08" db="EMBL/GenBank/DDBJ databases">
        <title>Plant Genome Project.</title>
        <authorList>
            <person name="Zhang R.-G."/>
        </authorList>
    </citation>
    <scope>NUCLEOTIDE SEQUENCE [LARGE SCALE GENOMIC DNA]</scope>
    <source>
        <tissue evidence="1">Rhizome</tissue>
    </source>
</reference>
<keyword evidence="2" id="KW-1185">Reference proteome</keyword>
<dbReference type="AlphaFoldDB" id="A0A8J5HJ45"/>
<dbReference type="InterPro" id="IPR029327">
    <property type="entry name" value="HAUS4"/>
</dbReference>
<accession>A0A8J5HJ45</accession>
<dbReference type="GO" id="GO:0070652">
    <property type="term" value="C:HAUS complex"/>
    <property type="evidence" value="ECO:0007669"/>
    <property type="project" value="InterPro"/>
</dbReference>
<sequence length="130" mass="14487">MAKIAQSQNLPADVMHLIEQLERHCLAPDGSYVSKSSFTELQLAREEMLRERTCYLEAMVGDLLSCRSSDAVYGEAITMVEEYQQTVLGGNLGGVKDIPGLHSHLGQKCSPEVYLSCLILSFHFFLDLTF</sequence>
<dbReference type="PANTHER" id="PTHR16219">
    <property type="entry name" value="AUGMIN SUBUNIT 4 FAMILY MEMBER"/>
    <property type="match status" value="1"/>
</dbReference>
<name>A0A8J5HJ45_ZINOF</name>
<proteinExistence type="predicted"/>
<comment type="caution">
    <text evidence="1">The sequence shown here is derived from an EMBL/GenBank/DDBJ whole genome shotgun (WGS) entry which is preliminary data.</text>
</comment>
<organism evidence="1 2">
    <name type="scientific">Zingiber officinale</name>
    <name type="common">Ginger</name>
    <name type="synonym">Amomum zingiber</name>
    <dbReference type="NCBI Taxonomy" id="94328"/>
    <lineage>
        <taxon>Eukaryota</taxon>
        <taxon>Viridiplantae</taxon>
        <taxon>Streptophyta</taxon>
        <taxon>Embryophyta</taxon>
        <taxon>Tracheophyta</taxon>
        <taxon>Spermatophyta</taxon>
        <taxon>Magnoliopsida</taxon>
        <taxon>Liliopsida</taxon>
        <taxon>Zingiberales</taxon>
        <taxon>Zingiberaceae</taxon>
        <taxon>Zingiber</taxon>
    </lineage>
</organism>
<protein>
    <submittedName>
        <fullName evidence="1">Uncharacterized protein</fullName>
    </submittedName>
</protein>
<dbReference type="EMBL" id="JACMSC010000004">
    <property type="protein sequence ID" value="KAG6525881.1"/>
    <property type="molecule type" value="Genomic_DNA"/>
</dbReference>
<dbReference type="GO" id="GO:0051225">
    <property type="term" value="P:spindle assembly"/>
    <property type="evidence" value="ECO:0007669"/>
    <property type="project" value="InterPro"/>
</dbReference>
<gene>
    <name evidence="1" type="ORF">ZIOFF_015852</name>
</gene>
<dbReference type="Proteomes" id="UP000734854">
    <property type="component" value="Unassembled WGS sequence"/>
</dbReference>
<dbReference type="PANTHER" id="PTHR16219:SF1">
    <property type="entry name" value="HAUS AUGMIN-LIKE COMPLEX SUBUNIT 4"/>
    <property type="match status" value="1"/>
</dbReference>
<evidence type="ECO:0000313" key="2">
    <source>
        <dbReference type="Proteomes" id="UP000734854"/>
    </source>
</evidence>
<dbReference type="GO" id="GO:0051011">
    <property type="term" value="F:microtubule minus-end binding"/>
    <property type="evidence" value="ECO:0007669"/>
    <property type="project" value="TreeGrafter"/>
</dbReference>